<keyword evidence="11" id="KW-1185">Reference proteome</keyword>
<feature type="domain" description="Malectin" evidence="9">
    <location>
        <begin position="1343"/>
        <end position="1481"/>
    </location>
</feature>
<dbReference type="eggNOG" id="COG2373">
    <property type="taxonomic scope" value="Bacteria"/>
</dbReference>
<dbReference type="Proteomes" id="UP000007962">
    <property type="component" value="Chromosome"/>
</dbReference>
<feature type="signal peptide" evidence="7">
    <location>
        <begin position="1"/>
        <end position="34"/>
    </location>
</feature>
<feature type="domain" description="Peptidase S8/S53" evidence="8">
    <location>
        <begin position="191"/>
        <end position="440"/>
    </location>
</feature>
<dbReference type="KEGG" id="bcv:Bcav_0627"/>
<dbReference type="InterPro" id="IPR036852">
    <property type="entry name" value="Peptidase_S8/S53_dom_sf"/>
</dbReference>
<dbReference type="InterPro" id="IPR050131">
    <property type="entry name" value="Peptidase_S8_subtilisin-like"/>
</dbReference>
<evidence type="ECO:0000256" key="2">
    <source>
        <dbReference type="ARBA" id="ARBA00022670"/>
    </source>
</evidence>
<dbReference type="GO" id="GO:0004252">
    <property type="term" value="F:serine-type endopeptidase activity"/>
    <property type="evidence" value="ECO:0007669"/>
    <property type="project" value="UniProtKB-UniRule"/>
</dbReference>
<dbReference type="Gene3D" id="2.60.40.1120">
    <property type="entry name" value="Carboxypeptidase-like, regulatory domain"/>
    <property type="match status" value="3"/>
</dbReference>
<dbReference type="PROSITE" id="PS51892">
    <property type="entry name" value="SUBTILASE"/>
    <property type="match status" value="1"/>
</dbReference>
<evidence type="ECO:0000256" key="4">
    <source>
        <dbReference type="ARBA" id="ARBA00022825"/>
    </source>
</evidence>
<accession>C5BXZ5</accession>
<comment type="similarity">
    <text evidence="1 5">Belongs to the peptidase S8 family.</text>
</comment>
<evidence type="ECO:0000313" key="10">
    <source>
        <dbReference type="EMBL" id="ACQ78889.1"/>
    </source>
</evidence>
<evidence type="ECO:0000259" key="8">
    <source>
        <dbReference type="Pfam" id="PF00082"/>
    </source>
</evidence>
<feature type="active site" description="Charge relay system" evidence="5">
    <location>
        <position position="420"/>
    </location>
</feature>
<evidence type="ECO:0000256" key="6">
    <source>
        <dbReference type="SAM" id="MobiDB-lite"/>
    </source>
</evidence>
<sequence>MRTPVLVARRLVIAASAVAGLVATLAVGAVPALAEPTPVVPATADEKFTAEALQVLEESETADFWVRFADRADLDAASSVDDWDARGIAVYEALRETAAASQAGTIAALDAADASYVPYWVANAILVKGGTLDLAQSLAASPEVLEIRQTTVYPLEEPVMTPDTTMGPQAVEWGIQAINADDVWATYGTTGEGIVVANIDSGVDYTHPALVSHYRGNNGDGTFTHDYNWLDTSAACDVGPCDTDGHGSHTMGTMIGSDGGANEIGVAPGAEWIAANGCSTCSDADLMEAGQWMLAPRPIGGDDDSGDPTKRPHIINNSWGSRFPSNDPFMEAIITDWEAAGIFGSWSNGNSGPACETSGSPGSRTITYSVGAFAQNGSIASFSARGPGQDGTIKPNIAAPGVAVRSSLPGGAYGNGDGTSMAAPHLAGAIALLWSAAPSLVGDIRGTWALLDETAVDVEDLTCGGTADDNNVWGEGKLDALALLQAAPVGDSGTLAGTVTDEAGAPVAGAAVNVAGPTERDITTDEAGAFSLGVVPGDYTLTATAFGFSPGTATATVVPGETATVTIALTPAATFAVTGTVTNSVTGDPVGGATVSLGAPIADVTTAADGTYAFADVPAGEYTLSVTAGACAEPYAAAVTVDGAETFDVALAAVSDAFGYYCTLGTDGYRQGDTLLDLTGDDVATTVDLPFDVEFYGDRYSQAHVSTNGNLNFLAPVTTGANAVLPRPAAPNAAIYAFWDDLDVDAEAGVYTAATEIDGEQAFVVEYRNVKIWGTAQTGRLSFSITITESGDVTIGFGDVTADDARAGGSSATIGIENADGTIAHVFTHNTAGSVTPGLTVSYGLPDHGHISGVVKDYNDSLPIAGATVTATPDDGGEPVVLETDAEGRYDGLLFFGAYTVTIEADGYRTVTRDVVIDVEEEQITFSPKLRTGIANVDPASFEWILTEGQSRTAELTIGNSGSTPLDFTIGEVPRNVSSEAPAPALSASTLANEQVPAGATSLAEANALVAERAEAADAVDPNARTALGEYTSEQLEAFSAPSFEPDAAGDVLAQWNTGLTVAWGVGYTGDVWVSDPEDITNTQFTPDGVELGSYPADWGGTWPGDMALDSSTGDMCQVNVGGDNGIHCFDPATGAETTVITGGEDWDATSQRGLAYNPTDDVFYIGGWNSDAIFTVAGLSHDTPGAQLNVCVPEDPSVAGLAYNPTSGTLWMVPSSLTTVFYQLVPEDCSTVSTVDYPGDDQGPGAGLELDATGALWAANQLTGDVYLVDVGVPNVSDVPWLSVDPTEGRVPVGGERTLDVTVDTTGLEPGVYGANILVQTNAGRVSTISVPVTLVVSAYQVGVNAGGGEYTDAGEFTWSADQQLTGSATWGWVGQRSEVSTTTRAIGGTTEDTLFQSRRSGVFSYVFEDVPAGTYAIDLGFAEFNRNFPERDRLFDVLVNGDYQIVAHDVAEEVGGLYADQHVLQVEHSGGDLEVQFLNRRSYDFPIVNTVRVTERGDL</sequence>
<evidence type="ECO:0000313" key="11">
    <source>
        <dbReference type="Proteomes" id="UP000007962"/>
    </source>
</evidence>
<dbReference type="InterPro" id="IPR015500">
    <property type="entry name" value="Peptidase_S8_subtilisin-rel"/>
</dbReference>
<dbReference type="Pfam" id="PF13620">
    <property type="entry name" value="CarboxypepD_reg"/>
    <property type="match status" value="3"/>
</dbReference>
<dbReference type="Gene3D" id="3.40.50.200">
    <property type="entry name" value="Peptidase S8/S53 domain"/>
    <property type="match status" value="1"/>
</dbReference>
<keyword evidence="2 5" id="KW-0645">Protease</keyword>
<dbReference type="InterPro" id="IPR000209">
    <property type="entry name" value="Peptidase_S8/S53_dom"/>
</dbReference>
<dbReference type="SUPFAM" id="SSF49452">
    <property type="entry name" value="Starch-binding domain-like"/>
    <property type="match status" value="1"/>
</dbReference>
<dbReference type="InterPro" id="IPR006311">
    <property type="entry name" value="TAT_signal"/>
</dbReference>
<dbReference type="SUPFAM" id="SSF52743">
    <property type="entry name" value="Subtilisin-like"/>
    <property type="match status" value="1"/>
</dbReference>
<dbReference type="eggNOG" id="COG1404">
    <property type="taxonomic scope" value="Bacteria"/>
</dbReference>
<name>C5BXZ5_BEUC1</name>
<gene>
    <name evidence="10" type="ordered locus">Bcav_0627</name>
</gene>
<dbReference type="HOGENOM" id="CLU_259580_0_0_11"/>
<reference evidence="10 11" key="1">
    <citation type="journal article" date="2009" name="Stand. Genomic Sci.">
        <title>Complete genome sequence of Beutenbergia cavernae type strain (HKI 0122).</title>
        <authorList>
            <person name="Land M."/>
            <person name="Pukall R."/>
            <person name="Abt B."/>
            <person name="Goker M."/>
            <person name="Rohde M."/>
            <person name="Glavina Del Rio T."/>
            <person name="Tice H."/>
            <person name="Copeland A."/>
            <person name="Cheng J.F."/>
            <person name="Lucas S."/>
            <person name="Chen F."/>
            <person name="Nolan M."/>
            <person name="Bruce D."/>
            <person name="Goodwin L."/>
            <person name="Pitluck S."/>
            <person name="Ivanova N."/>
            <person name="Mavromatis K."/>
            <person name="Ovchinnikova G."/>
            <person name="Pati A."/>
            <person name="Chen A."/>
            <person name="Palaniappan K."/>
            <person name="Hauser L."/>
            <person name="Chang Y.J."/>
            <person name="Jefferies C.C."/>
            <person name="Saunders E."/>
            <person name="Brettin T."/>
            <person name="Detter J.C."/>
            <person name="Han C."/>
            <person name="Chain P."/>
            <person name="Bristow J."/>
            <person name="Eisen J.A."/>
            <person name="Markowitz V."/>
            <person name="Hugenholtz P."/>
            <person name="Kyrpides N.C."/>
            <person name="Klenk H.P."/>
            <person name="Lapidus A."/>
        </authorList>
    </citation>
    <scope>NUCLEOTIDE SEQUENCE [LARGE SCALE GENOMIC DNA]</scope>
    <source>
        <strain evidence="11">ATCC BAA-8 / DSM 12333 / NBRC 16432</strain>
    </source>
</reference>
<evidence type="ECO:0000256" key="3">
    <source>
        <dbReference type="ARBA" id="ARBA00022801"/>
    </source>
</evidence>
<dbReference type="eggNOG" id="COG3386">
    <property type="taxonomic scope" value="Bacteria"/>
</dbReference>
<dbReference type="SUPFAM" id="SSF49464">
    <property type="entry name" value="Carboxypeptidase regulatory domain-like"/>
    <property type="match status" value="2"/>
</dbReference>
<dbReference type="Pfam" id="PF11721">
    <property type="entry name" value="Malectin"/>
    <property type="match status" value="1"/>
</dbReference>
<evidence type="ECO:0000256" key="5">
    <source>
        <dbReference type="PROSITE-ProRule" id="PRU01240"/>
    </source>
</evidence>
<dbReference type="InterPro" id="IPR008969">
    <property type="entry name" value="CarboxyPept-like_regulatory"/>
</dbReference>
<dbReference type="PROSITE" id="PS51318">
    <property type="entry name" value="TAT"/>
    <property type="match status" value="1"/>
</dbReference>
<dbReference type="STRING" id="471853.Bcav_0627"/>
<dbReference type="GO" id="GO:0030246">
    <property type="term" value="F:carbohydrate binding"/>
    <property type="evidence" value="ECO:0007669"/>
    <property type="project" value="InterPro"/>
</dbReference>
<dbReference type="GO" id="GO:0006508">
    <property type="term" value="P:proteolysis"/>
    <property type="evidence" value="ECO:0007669"/>
    <property type="project" value="UniProtKB-KW"/>
</dbReference>
<evidence type="ECO:0000256" key="7">
    <source>
        <dbReference type="SAM" id="SignalP"/>
    </source>
</evidence>
<dbReference type="InterPro" id="IPR008979">
    <property type="entry name" value="Galactose-bd-like_sf"/>
</dbReference>
<proteinExistence type="inferred from homology"/>
<evidence type="ECO:0000256" key="1">
    <source>
        <dbReference type="ARBA" id="ARBA00011073"/>
    </source>
</evidence>
<dbReference type="Gene3D" id="2.60.120.430">
    <property type="entry name" value="Galactose-binding lectin"/>
    <property type="match status" value="1"/>
</dbReference>
<protein>
    <submittedName>
        <fullName evidence="10">Peptidase S8 and S53 subtilisin kexin sedolisin</fullName>
    </submittedName>
</protein>
<evidence type="ECO:0000259" key="9">
    <source>
        <dbReference type="Pfam" id="PF11721"/>
    </source>
</evidence>
<dbReference type="PRINTS" id="PR00723">
    <property type="entry name" value="SUBTILISIN"/>
</dbReference>
<dbReference type="EMBL" id="CP001618">
    <property type="protein sequence ID" value="ACQ78889.1"/>
    <property type="molecule type" value="Genomic_DNA"/>
</dbReference>
<dbReference type="InterPro" id="IPR013784">
    <property type="entry name" value="Carb-bd-like_fold"/>
</dbReference>
<feature type="chain" id="PRO_5002949201" evidence="7">
    <location>
        <begin position="35"/>
        <end position="1501"/>
    </location>
</feature>
<dbReference type="PANTHER" id="PTHR43806">
    <property type="entry name" value="PEPTIDASE S8"/>
    <property type="match status" value="1"/>
</dbReference>
<keyword evidence="3 5" id="KW-0378">Hydrolase</keyword>
<dbReference type="Pfam" id="PF00082">
    <property type="entry name" value="Peptidase_S8"/>
    <property type="match status" value="1"/>
</dbReference>
<feature type="active site" description="Charge relay system" evidence="5">
    <location>
        <position position="246"/>
    </location>
</feature>
<dbReference type="SUPFAM" id="SSF63825">
    <property type="entry name" value="YWTD domain"/>
    <property type="match status" value="1"/>
</dbReference>
<feature type="region of interest" description="Disordered" evidence="6">
    <location>
        <begin position="300"/>
        <end position="319"/>
    </location>
</feature>
<keyword evidence="4 5" id="KW-0720">Serine protease</keyword>
<dbReference type="InterPro" id="IPR021720">
    <property type="entry name" value="Malectin_dom"/>
</dbReference>
<keyword evidence="7" id="KW-0732">Signal</keyword>
<dbReference type="PANTHER" id="PTHR43806:SF11">
    <property type="entry name" value="CEREVISIN-RELATED"/>
    <property type="match status" value="1"/>
</dbReference>
<dbReference type="SUPFAM" id="SSF49785">
    <property type="entry name" value="Galactose-binding domain-like"/>
    <property type="match status" value="1"/>
</dbReference>
<feature type="active site" description="Charge relay system" evidence="5">
    <location>
        <position position="200"/>
    </location>
</feature>
<organism evidence="10 11">
    <name type="scientific">Beutenbergia cavernae (strain ATCC BAA-8 / DSM 12333 / CCUG 43141 / JCM 11478 / NBRC 16432 / NCIMB 13614 / HKI 0122)</name>
    <dbReference type="NCBI Taxonomy" id="471853"/>
    <lineage>
        <taxon>Bacteria</taxon>
        <taxon>Bacillati</taxon>
        <taxon>Actinomycetota</taxon>
        <taxon>Actinomycetes</taxon>
        <taxon>Micrococcales</taxon>
        <taxon>Beutenbergiaceae</taxon>
        <taxon>Beutenbergia</taxon>
    </lineage>
</organism>